<dbReference type="EC" id="1.14.11.2" evidence="5"/>
<dbReference type="RefSeq" id="XP_030629240.1">
    <property type="nucleotide sequence ID" value="XM_030773380.1"/>
</dbReference>
<feature type="domain" description="Fe2OG dioxygenase" evidence="14">
    <location>
        <begin position="296"/>
        <end position="399"/>
    </location>
</feature>
<dbReference type="InterPro" id="IPR005123">
    <property type="entry name" value="Oxoglu/Fe-dep_dioxygenase_dom"/>
</dbReference>
<organism evidence="15 16">
    <name type="scientific">Chanos chanos</name>
    <name type="common">Milkfish</name>
    <name type="synonym">Mugil chanos</name>
    <dbReference type="NCBI Taxonomy" id="29144"/>
    <lineage>
        <taxon>Eukaryota</taxon>
        <taxon>Metazoa</taxon>
        <taxon>Chordata</taxon>
        <taxon>Craniata</taxon>
        <taxon>Vertebrata</taxon>
        <taxon>Euteleostomi</taxon>
        <taxon>Actinopterygii</taxon>
        <taxon>Neopterygii</taxon>
        <taxon>Teleostei</taxon>
        <taxon>Ostariophysi</taxon>
        <taxon>Gonorynchiformes</taxon>
        <taxon>Chanidae</taxon>
        <taxon>Chanos</taxon>
    </lineage>
</organism>
<keyword evidence="6" id="KW-0479">Metal-binding</keyword>
<evidence type="ECO:0000256" key="5">
    <source>
        <dbReference type="ARBA" id="ARBA00012269"/>
    </source>
</evidence>
<evidence type="ECO:0000256" key="8">
    <source>
        <dbReference type="ARBA" id="ARBA00022824"/>
    </source>
</evidence>
<dbReference type="SUPFAM" id="SSF48452">
    <property type="entry name" value="TPR-like"/>
    <property type="match status" value="1"/>
</dbReference>
<keyword evidence="8" id="KW-0256">Endoplasmic reticulum</keyword>
<comment type="cofactor">
    <cofactor evidence="1">
        <name>L-ascorbate</name>
        <dbReference type="ChEBI" id="CHEBI:38290"/>
    </cofactor>
</comment>
<dbReference type="InParanoid" id="A0A6J2V8K4"/>
<keyword evidence="15" id="KW-1185">Reference proteome</keyword>
<dbReference type="AlphaFoldDB" id="A0A6J2V8K4"/>
<evidence type="ECO:0000256" key="3">
    <source>
        <dbReference type="ARBA" id="ARBA00004319"/>
    </source>
</evidence>
<dbReference type="GO" id="GO:0004656">
    <property type="term" value="F:procollagen-proline 4-dioxygenase activity"/>
    <property type="evidence" value="ECO:0007669"/>
    <property type="project" value="UniProtKB-EC"/>
</dbReference>
<dbReference type="InterPro" id="IPR045054">
    <property type="entry name" value="P4HA-like"/>
</dbReference>
<gene>
    <name evidence="16" type="primary">LOC115811258</name>
</gene>
<dbReference type="InterPro" id="IPR011990">
    <property type="entry name" value="TPR-like_helical_dom_sf"/>
</dbReference>
<dbReference type="PANTHER" id="PTHR10869">
    <property type="entry name" value="PROLYL 4-HYDROXYLASE ALPHA SUBUNIT"/>
    <property type="match status" value="1"/>
</dbReference>
<evidence type="ECO:0000256" key="12">
    <source>
        <dbReference type="ARBA" id="ARBA00023004"/>
    </source>
</evidence>
<evidence type="ECO:0000256" key="1">
    <source>
        <dbReference type="ARBA" id="ARBA00001961"/>
    </source>
</evidence>
<dbReference type="GO" id="GO:0005506">
    <property type="term" value="F:iron ion binding"/>
    <property type="evidence" value="ECO:0007669"/>
    <property type="project" value="InterPro"/>
</dbReference>
<dbReference type="Pfam" id="PF13640">
    <property type="entry name" value="2OG-FeII_Oxy_3"/>
    <property type="match status" value="1"/>
</dbReference>
<comment type="similarity">
    <text evidence="4">Belongs to the P4HA family.</text>
</comment>
<evidence type="ECO:0000256" key="6">
    <source>
        <dbReference type="ARBA" id="ARBA00022723"/>
    </source>
</evidence>
<dbReference type="Gene3D" id="2.60.120.620">
    <property type="entry name" value="q2cbj1_9rhob like domain"/>
    <property type="match status" value="1"/>
</dbReference>
<comment type="function">
    <text evidence="2">Catalyzes the post-translational formation of 4-hydroxyproline in -Xaa-Pro-Gly- sequences in collagens and other proteins.</text>
</comment>
<evidence type="ECO:0000256" key="13">
    <source>
        <dbReference type="ARBA" id="ARBA00023180"/>
    </source>
</evidence>
<name>A0A6J2V8K4_CHACN</name>
<evidence type="ECO:0000313" key="15">
    <source>
        <dbReference type="Proteomes" id="UP000504632"/>
    </source>
</evidence>
<sequence length="414" mass="46268">METEEYVERLDEEFYKLPSQTDLDGAASGIITLQETYLLYPENITSGAITGKPTFLGPEAAYHLAMVAKEQKKFQHAFLWAWEGLKQLEQGTLSTVTKVEFLAVLSTSAFEFGNLPLAIISTQQLVNQDPTNEPARNVLSTFKLLYRVLTPTPNRDIFTLQPSNSSYEALCRGEGIKMTPRRQRALFCRYSTGGGNPRLMYAPVKEEDEWDNPPIKRYHDIISEKEMATLKTLSRPKLSRTSVYHSEEGSGISSNRVSQGSLACVSYSVFLKDVEDPVLARISQRIADITGLDMESADRLQVANYGVGGHFKPHTDSLVRPRLSITQDRIATVLIYLSDVQSGGATVFPEIGAALQVQKGSAVFWYNLLRSGEEDDNTLHAGCPVLNGSKWIANKWIHERGQEFRRQCSLSAFE</sequence>
<protein>
    <recommendedName>
        <fullName evidence="5">procollagen-proline 4-dioxygenase</fullName>
        <ecNumber evidence="5">1.14.11.2</ecNumber>
    </recommendedName>
</protein>
<comment type="subcellular location">
    <subcellularLocation>
        <location evidence="3">Endoplasmic reticulum lumen</location>
    </subcellularLocation>
</comment>
<dbReference type="InterPro" id="IPR006620">
    <property type="entry name" value="Pro_4_hyd_alph"/>
</dbReference>
<keyword evidence="10" id="KW-0223">Dioxygenase</keyword>
<dbReference type="GO" id="GO:0031418">
    <property type="term" value="F:L-ascorbic acid binding"/>
    <property type="evidence" value="ECO:0007669"/>
    <property type="project" value="UniProtKB-KW"/>
</dbReference>
<evidence type="ECO:0000256" key="10">
    <source>
        <dbReference type="ARBA" id="ARBA00022964"/>
    </source>
</evidence>
<evidence type="ECO:0000256" key="2">
    <source>
        <dbReference type="ARBA" id="ARBA00002035"/>
    </source>
</evidence>
<dbReference type="PROSITE" id="PS51471">
    <property type="entry name" value="FE2OG_OXY"/>
    <property type="match status" value="1"/>
</dbReference>
<keyword evidence="9" id="KW-0847">Vitamin C</keyword>
<dbReference type="Gene3D" id="1.25.40.10">
    <property type="entry name" value="Tetratricopeptide repeat domain"/>
    <property type="match status" value="1"/>
</dbReference>
<keyword evidence="12" id="KW-0408">Iron</keyword>
<dbReference type="GeneID" id="115811258"/>
<evidence type="ECO:0000259" key="14">
    <source>
        <dbReference type="PROSITE" id="PS51471"/>
    </source>
</evidence>
<dbReference type="InterPro" id="IPR013547">
    <property type="entry name" value="P4H_N"/>
</dbReference>
<dbReference type="InterPro" id="IPR044862">
    <property type="entry name" value="Pro_4_hyd_alph_FE2OG_OXY"/>
</dbReference>
<proteinExistence type="inferred from homology"/>
<keyword evidence="7" id="KW-0802">TPR repeat</keyword>
<evidence type="ECO:0000256" key="9">
    <source>
        <dbReference type="ARBA" id="ARBA00022896"/>
    </source>
</evidence>
<keyword evidence="11" id="KW-0560">Oxidoreductase</keyword>
<evidence type="ECO:0000256" key="4">
    <source>
        <dbReference type="ARBA" id="ARBA00006511"/>
    </source>
</evidence>
<dbReference type="Pfam" id="PF08336">
    <property type="entry name" value="P4Ha_N"/>
    <property type="match status" value="1"/>
</dbReference>
<dbReference type="Proteomes" id="UP000504632">
    <property type="component" value="Chromosome 5"/>
</dbReference>
<dbReference type="GO" id="GO:0005788">
    <property type="term" value="C:endoplasmic reticulum lumen"/>
    <property type="evidence" value="ECO:0007669"/>
    <property type="project" value="UniProtKB-SubCell"/>
</dbReference>
<accession>A0A6J2V8K4</accession>
<evidence type="ECO:0000256" key="7">
    <source>
        <dbReference type="ARBA" id="ARBA00022803"/>
    </source>
</evidence>
<dbReference type="InterPro" id="IPR059068">
    <property type="entry name" value="TPR_P4H"/>
</dbReference>
<evidence type="ECO:0000313" key="16">
    <source>
        <dbReference type="RefSeq" id="XP_030629240.1"/>
    </source>
</evidence>
<reference evidence="16" key="1">
    <citation type="submission" date="2025-08" db="UniProtKB">
        <authorList>
            <consortium name="RefSeq"/>
        </authorList>
    </citation>
    <scope>IDENTIFICATION</scope>
</reference>
<dbReference type="FunFam" id="2.60.120.620:FF:000011">
    <property type="entry name" value="Prolyl alpha subunit"/>
    <property type="match status" value="1"/>
</dbReference>
<dbReference type="OrthoDB" id="420380at2759"/>
<dbReference type="PANTHER" id="PTHR10869:SF244">
    <property type="entry name" value="PROLYL 4-HYDROXYLASE SUBUNIT ALPHA-2"/>
    <property type="match status" value="1"/>
</dbReference>
<keyword evidence="13" id="KW-0325">Glycoprotein</keyword>
<dbReference type="SMART" id="SM00702">
    <property type="entry name" value="P4Hc"/>
    <property type="match status" value="1"/>
</dbReference>
<evidence type="ECO:0000256" key="11">
    <source>
        <dbReference type="ARBA" id="ARBA00023002"/>
    </source>
</evidence>
<dbReference type="Pfam" id="PF23558">
    <property type="entry name" value="TPR_P4H"/>
    <property type="match status" value="1"/>
</dbReference>